<dbReference type="InterPro" id="IPR032675">
    <property type="entry name" value="LRR_dom_sf"/>
</dbReference>
<feature type="compositionally biased region" description="Low complexity" evidence="1">
    <location>
        <begin position="35"/>
        <end position="44"/>
    </location>
</feature>
<name>A0A0L0SIB9_ALLM3</name>
<keyword evidence="2" id="KW-0472">Membrane</keyword>
<keyword evidence="4" id="KW-1185">Reference proteome</keyword>
<protein>
    <recommendedName>
        <fullName evidence="5">Leucine-rich repeat-containing N-terminal plant-type domain-containing protein</fullName>
    </recommendedName>
</protein>
<dbReference type="SUPFAM" id="SSF52058">
    <property type="entry name" value="L domain-like"/>
    <property type="match status" value="1"/>
</dbReference>
<feature type="compositionally biased region" description="Polar residues" evidence="1">
    <location>
        <begin position="298"/>
        <end position="310"/>
    </location>
</feature>
<evidence type="ECO:0000313" key="3">
    <source>
        <dbReference type="EMBL" id="KNE62217.1"/>
    </source>
</evidence>
<dbReference type="AlphaFoldDB" id="A0A0L0SIB9"/>
<dbReference type="Proteomes" id="UP000054350">
    <property type="component" value="Unassembled WGS sequence"/>
</dbReference>
<dbReference type="InterPro" id="IPR001611">
    <property type="entry name" value="Leu-rich_rpt"/>
</dbReference>
<dbReference type="Gene3D" id="3.80.10.10">
    <property type="entry name" value="Ribonuclease Inhibitor"/>
    <property type="match status" value="1"/>
</dbReference>
<dbReference type="OrthoDB" id="2015831at2759"/>
<accession>A0A0L0SIB9</accession>
<organism evidence="3 4">
    <name type="scientific">Allomyces macrogynus (strain ATCC 38327)</name>
    <name type="common">Allomyces javanicus var. macrogynus</name>
    <dbReference type="NCBI Taxonomy" id="578462"/>
    <lineage>
        <taxon>Eukaryota</taxon>
        <taxon>Fungi</taxon>
        <taxon>Fungi incertae sedis</taxon>
        <taxon>Blastocladiomycota</taxon>
        <taxon>Blastocladiomycetes</taxon>
        <taxon>Blastocladiales</taxon>
        <taxon>Blastocladiaceae</taxon>
        <taxon>Allomyces</taxon>
    </lineage>
</organism>
<reference evidence="3 4" key="1">
    <citation type="submission" date="2009-11" db="EMBL/GenBank/DDBJ databases">
        <title>Annotation of Allomyces macrogynus ATCC 38327.</title>
        <authorList>
            <consortium name="The Broad Institute Genome Sequencing Platform"/>
            <person name="Russ C."/>
            <person name="Cuomo C."/>
            <person name="Burger G."/>
            <person name="Gray M.W."/>
            <person name="Holland P.W.H."/>
            <person name="King N."/>
            <person name="Lang F.B.F."/>
            <person name="Roger A.J."/>
            <person name="Ruiz-Trillo I."/>
            <person name="Young S.K."/>
            <person name="Zeng Q."/>
            <person name="Gargeya S."/>
            <person name="Fitzgerald M."/>
            <person name="Haas B."/>
            <person name="Abouelleil A."/>
            <person name="Alvarado L."/>
            <person name="Arachchi H.M."/>
            <person name="Berlin A."/>
            <person name="Chapman S.B."/>
            <person name="Gearin G."/>
            <person name="Goldberg J."/>
            <person name="Griggs A."/>
            <person name="Gujja S."/>
            <person name="Hansen M."/>
            <person name="Heiman D."/>
            <person name="Howarth C."/>
            <person name="Larimer J."/>
            <person name="Lui A."/>
            <person name="MacDonald P.J.P."/>
            <person name="McCowen C."/>
            <person name="Montmayeur A."/>
            <person name="Murphy C."/>
            <person name="Neiman D."/>
            <person name="Pearson M."/>
            <person name="Priest M."/>
            <person name="Roberts A."/>
            <person name="Saif S."/>
            <person name="Shea T."/>
            <person name="Sisk P."/>
            <person name="Stolte C."/>
            <person name="Sykes S."/>
            <person name="Wortman J."/>
            <person name="Nusbaum C."/>
            <person name="Birren B."/>
        </authorList>
    </citation>
    <scope>NUCLEOTIDE SEQUENCE [LARGE SCALE GENOMIC DNA]</scope>
    <source>
        <strain evidence="3 4">ATCC 38327</strain>
    </source>
</reference>
<sequence>MADAAVSDTNAATTPSPPPPAAAPPSPPADPPVPAAADAADTPRPNTPPVAVVGTATPARPISALADDCAIVATFFTPGIVIPPSCCDSASPGVVSVTCAPAPETRVVALTLLNQRAADVTFLPAAFEANVARLARLERLSWTQAGFIAVPRGVLALSGLRQLDLALNQIRSIPADLPERLPQLESINLSGNPVKGAINLPRLGPRVPDPARRTTTTTSSTAPTATAPPPLPPPDRAADLTRTSRFSAGAITGVALGSTIGFALLALLAWFFLRRRRHSRLPSSYKPSLHHDADHSPTLPSSTSRAGTGSNRVVDLESALLAHDRASVRRVGVTPILVPAKPGESDQDALLTGSDSWPASVVENRDVPASRALQLRPARSLPAQHGAHWHTRAYHAPAASPLTPTFHAPSFLVAVQCAPSATRAAHARGVVQENVAGFFAGLADAVVSDPEVQGAVRDLADEYATNLAVKLLVAEPGDGRLRAPSALAVAGVFRAAAARWAGMKRDVPGLVLAVPRAGARWDPRWMVAVGGEKGGEVVVVATVPAAVVPEAGVVVGPARVWVAK</sequence>
<feature type="region of interest" description="Disordered" evidence="1">
    <location>
        <begin position="1"/>
        <end position="53"/>
    </location>
</feature>
<feature type="region of interest" description="Disordered" evidence="1">
    <location>
        <begin position="198"/>
        <end position="239"/>
    </location>
</feature>
<dbReference type="EMBL" id="GG745339">
    <property type="protein sequence ID" value="KNE62217.1"/>
    <property type="molecule type" value="Genomic_DNA"/>
</dbReference>
<gene>
    <name evidence="3" type="ORF">AMAG_07457</name>
</gene>
<feature type="compositionally biased region" description="Low complexity" evidence="1">
    <location>
        <begin position="213"/>
        <end position="225"/>
    </location>
</feature>
<evidence type="ECO:0000313" key="4">
    <source>
        <dbReference type="Proteomes" id="UP000054350"/>
    </source>
</evidence>
<proteinExistence type="predicted"/>
<evidence type="ECO:0000256" key="2">
    <source>
        <dbReference type="SAM" id="Phobius"/>
    </source>
</evidence>
<dbReference type="VEuPathDB" id="FungiDB:AMAG_07457"/>
<feature type="region of interest" description="Disordered" evidence="1">
    <location>
        <begin position="282"/>
        <end position="310"/>
    </location>
</feature>
<dbReference type="PROSITE" id="PS51450">
    <property type="entry name" value="LRR"/>
    <property type="match status" value="1"/>
</dbReference>
<feature type="compositionally biased region" description="Pro residues" evidence="1">
    <location>
        <begin position="15"/>
        <end position="34"/>
    </location>
</feature>
<keyword evidence="2" id="KW-1133">Transmembrane helix</keyword>
<keyword evidence="2" id="KW-0812">Transmembrane</keyword>
<evidence type="ECO:0008006" key="5">
    <source>
        <dbReference type="Google" id="ProtNLM"/>
    </source>
</evidence>
<reference evidence="4" key="2">
    <citation type="submission" date="2009-11" db="EMBL/GenBank/DDBJ databases">
        <title>The Genome Sequence of Allomyces macrogynus strain ATCC 38327.</title>
        <authorList>
            <consortium name="The Broad Institute Genome Sequencing Platform"/>
            <person name="Russ C."/>
            <person name="Cuomo C."/>
            <person name="Shea T."/>
            <person name="Young S.K."/>
            <person name="Zeng Q."/>
            <person name="Koehrsen M."/>
            <person name="Haas B."/>
            <person name="Borodovsky M."/>
            <person name="Guigo R."/>
            <person name="Alvarado L."/>
            <person name="Berlin A."/>
            <person name="Borenstein D."/>
            <person name="Chen Z."/>
            <person name="Engels R."/>
            <person name="Freedman E."/>
            <person name="Gellesch M."/>
            <person name="Goldberg J."/>
            <person name="Griggs A."/>
            <person name="Gujja S."/>
            <person name="Heiman D."/>
            <person name="Hepburn T."/>
            <person name="Howarth C."/>
            <person name="Jen D."/>
            <person name="Larson L."/>
            <person name="Lewis B."/>
            <person name="Mehta T."/>
            <person name="Park D."/>
            <person name="Pearson M."/>
            <person name="Roberts A."/>
            <person name="Saif S."/>
            <person name="Shenoy N."/>
            <person name="Sisk P."/>
            <person name="Stolte C."/>
            <person name="Sykes S."/>
            <person name="Walk T."/>
            <person name="White J."/>
            <person name="Yandava C."/>
            <person name="Burger G."/>
            <person name="Gray M.W."/>
            <person name="Holland P.W.H."/>
            <person name="King N."/>
            <person name="Lang F.B.F."/>
            <person name="Roger A.J."/>
            <person name="Ruiz-Trillo I."/>
            <person name="Lander E."/>
            <person name="Nusbaum C."/>
        </authorList>
    </citation>
    <scope>NUCLEOTIDE SEQUENCE [LARGE SCALE GENOMIC DNA]</scope>
    <source>
        <strain evidence="4">ATCC 38327</strain>
    </source>
</reference>
<feature type="compositionally biased region" description="Pro residues" evidence="1">
    <location>
        <begin position="226"/>
        <end position="235"/>
    </location>
</feature>
<feature type="transmembrane region" description="Helical" evidence="2">
    <location>
        <begin position="250"/>
        <end position="273"/>
    </location>
</feature>
<evidence type="ECO:0000256" key="1">
    <source>
        <dbReference type="SAM" id="MobiDB-lite"/>
    </source>
</evidence>